<dbReference type="InParanoid" id="A0A6P8Z3I7"/>
<name>A0A6P8Z3I7_THRPL</name>
<dbReference type="RefSeq" id="XP_034244276.1">
    <property type="nucleotide sequence ID" value="XM_034388385.1"/>
</dbReference>
<evidence type="ECO:0000313" key="1">
    <source>
        <dbReference type="Proteomes" id="UP000515158"/>
    </source>
</evidence>
<proteinExistence type="predicted"/>
<reference evidence="2" key="1">
    <citation type="submission" date="2025-08" db="UniProtKB">
        <authorList>
            <consortium name="RefSeq"/>
        </authorList>
    </citation>
    <scope>IDENTIFICATION</scope>
    <source>
        <tissue evidence="2">Total insect</tissue>
    </source>
</reference>
<dbReference type="GeneID" id="117646971"/>
<gene>
    <name evidence="2" type="primary">LOC117646971</name>
</gene>
<accession>A0A6P8Z3I7</accession>
<dbReference type="Proteomes" id="UP000515158">
    <property type="component" value="Unplaced"/>
</dbReference>
<sequence length="216" mass="23877">MRAALSLAPCLRKVYVEGEAELVEDVASMLSATACVIAGLKLSISGSSGAALSRTILQAVHSLGGLKVVDFETSSALDTTDSELLHLVYSLQGLRELKIFIKHDETPQQVLLSRQEPSLTTFWYYTYTVYSEPWLHLFLETHAATLEEVDLTEHYDDGEVYLTLRTLPKLRSVNCPPVPAALDFIRQSLQLRSVSFTPDIVEIFDSPTAAALQALY</sequence>
<keyword evidence="1" id="KW-1185">Reference proteome</keyword>
<evidence type="ECO:0000313" key="2">
    <source>
        <dbReference type="RefSeq" id="XP_034244276.1"/>
    </source>
</evidence>
<dbReference type="AlphaFoldDB" id="A0A6P8Z3I7"/>
<dbReference type="KEGG" id="tpal:117646971"/>
<organism evidence="2">
    <name type="scientific">Thrips palmi</name>
    <name type="common">Melon thrips</name>
    <dbReference type="NCBI Taxonomy" id="161013"/>
    <lineage>
        <taxon>Eukaryota</taxon>
        <taxon>Metazoa</taxon>
        <taxon>Ecdysozoa</taxon>
        <taxon>Arthropoda</taxon>
        <taxon>Hexapoda</taxon>
        <taxon>Insecta</taxon>
        <taxon>Pterygota</taxon>
        <taxon>Neoptera</taxon>
        <taxon>Paraneoptera</taxon>
        <taxon>Thysanoptera</taxon>
        <taxon>Terebrantia</taxon>
        <taxon>Thripoidea</taxon>
        <taxon>Thripidae</taxon>
        <taxon>Thrips</taxon>
    </lineage>
</organism>
<protein>
    <submittedName>
        <fullName evidence="2">Uncharacterized protein LOC117646971</fullName>
    </submittedName>
</protein>